<dbReference type="PANTHER" id="PTHR33064:SF37">
    <property type="entry name" value="RIBONUCLEASE H"/>
    <property type="match status" value="1"/>
</dbReference>
<dbReference type="Gene3D" id="3.30.70.270">
    <property type="match status" value="2"/>
</dbReference>
<dbReference type="InterPro" id="IPR036691">
    <property type="entry name" value="Endo/exonu/phosph_ase_sf"/>
</dbReference>
<dbReference type="InterPro" id="IPR043502">
    <property type="entry name" value="DNA/RNA_pol_sf"/>
</dbReference>
<evidence type="ECO:0000313" key="4">
    <source>
        <dbReference type="Proteomes" id="UP001234989"/>
    </source>
</evidence>
<evidence type="ECO:0000259" key="1">
    <source>
        <dbReference type="Pfam" id="PF00078"/>
    </source>
</evidence>
<dbReference type="InterPro" id="IPR051320">
    <property type="entry name" value="Viral_Replic_Matur_Polypro"/>
</dbReference>
<name>A0AAF0Q0M5_SOLVR</name>
<feature type="domain" description="Reverse transcriptase/retrotransposon-derived protein RNase H-like" evidence="2">
    <location>
        <begin position="380"/>
        <end position="474"/>
    </location>
</feature>
<evidence type="ECO:0000313" key="3">
    <source>
        <dbReference type="EMBL" id="WMV14491.1"/>
    </source>
</evidence>
<dbReference type="FunFam" id="3.30.70.270:FF:000020">
    <property type="entry name" value="Transposon Tf2-6 polyprotein-like Protein"/>
    <property type="match status" value="1"/>
</dbReference>
<gene>
    <name evidence="3" type="ORF">MTR67_007876</name>
</gene>
<feature type="domain" description="Reverse transcriptase" evidence="1">
    <location>
        <begin position="222"/>
        <end position="316"/>
    </location>
</feature>
<organism evidence="3 4">
    <name type="scientific">Solanum verrucosum</name>
    <dbReference type="NCBI Taxonomy" id="315347"/>
    <lineage>
        <taxon>Eukaryota</taxon>
        <taxon>Viridiplantae</taxon>
        <taxon>Streptophyta</taxon>
        <taxon>Embryophyta</taxon>
        <taxon>Tracheophyta</taxon>
        <taxon>Spermatophyta</taxon>
        <taxon>Magnoliopsida</taxon>
        <taxon>eudicotyledons</taxon>
        <taxon>Gunneridae</taxon>
        <taxon>Pentapetalae</taxon>
        <taxon>asterids</taxon>
        <taxon>lamiids</taxon>
        <taxon>Solanales</taxon>
        <taxon>Solanaceae</taxon>
        <taxon>Solanoideae</taxon>
        <taxon>Solaneae</taxon>
        <taxon>Solanum</taxon>
    </lineage>
</organism>
<reference evidence="3" key="1">
    <citation type="submission" date="2023-08" db="EMBL/GenBank/DDBJ databases">
        <title>A de novo genome assembly of Solanum verrucosum Schlechtendal, a Mexican diploid species geographically isolated from the other diploid A-genome species in potato relatives.</title>
        <authorList>
            <person name="Hosaka K."/>
        </authorList>
    </citation>
    <scope>NUCLEOTIDE SEQUENCE</scope>
    <source>
        <tissue evidence="3">Young leaves</tissue>
    </source>
</reference>
<dbReference type="CDD" id="cd01647">
    <property type="entry name" value="RT_LTR"/>
    <property type="match status" value="1"/>
</dbReference>
<dbReference type="InterPro" id="IPR000477">
    <property type="entry name" value="RT_dom"/>
</dbReference>
<accession>A0AAF0Q0M5</accession>
<dbReference type="EMBL" id="CP133613">
    <property type="protein sequence ID" value="WMV14491.1"/>
    <property type="molecule type" value="Genomic_DNA"/>
</dbReference>
<dbReference type="AlphaFoldDB" id="A0AAF0Q0M5"/>
<keyword evidence="4" id="KW-1185">Reference proteome</keyword>
<dbReference type="PANTHER" id="PTHR33064">
    <property type="entry name" value="POL PROTEIN"/>
    <property type="match status" value="1"/>
</dbReference>
<dbReference type="Proteomes" id="UP001234989">
    <property type="component" value="Chromosome 2"/>
</dbReference>
<proteinExistence type="predicted"/>
<dbReference type="SUPFAM" id="SSF56219">
    <property type="entry name" value="DNase I-like"/>
    <property type="match status" value="1"/>
</dbReference>
<dbReference type="SUPFAM" id="SSF56672">
    <property type="entry name" value="DNA/RNA polymerases"/>
    <property type="match status" value="1"/>
</dbReference>
<evidence type="ECO:0000259" key="2">
    <source>
        <dbReference type="Pfam" id="PF17919"/>
    </source>
</evidence>
<protein>
    <submittedName>
        <fullName evidence="3">Uncharacterized protein</fullName>
    </submittedName>
</protein>
<dbReference type="InterPro" id="IPR043128">
    <property type="entry name" value="Rev_trsase/Diguanyl_cyclase"/>
</dbReference>
<sequence length="481" mass="55264">MMEESIAFIECLNECGLQDAGFTSSKVTWCDNRDPPNTIWKRLDKLAFNTNWFDALNNTSVTHLSRSCSDHAHLLLNLLHENIHGIKYFKFLNFWTEHPDFLTTVHNSWDVHIHGRIRGWHTKFISIGGRAILIIHVLLAPPLHLFAAINPPKRTLELIEKLLARFFGQAKIMVIKKQFNRVKINDNLSSICQSCDAVVQYNTSIPVAWNKPPSFRVKLNRDGAGTSNIAEAEAMVFGLKWCAGKAFMDLMNRGFKQYLDLFVIIFIDNILIYSKNEEEHTSHLRVVLQTLKDRQLFAKFNKCEFWLQLVSFLGHIVSSEGIRVDSQKIEAVKQWPRPTSATDIRSFLGLVGYYRRLVEGFSSIASPLTRLTQKMVKFQWSDDCEKSFAELKTKLTTAPVLTLSEGSDGYVIYCDAYRVSLGCVLMQRGKVIAYVSRQIKVHEKNYPTHDLELAAVVFTLKIWRHYLYGVHVDVFTDRKSL</sequence>
<dbReference type="InterPro" id="IPR041577">
    <property type="entry name" value="RT_RNaseH_2"/>
</dbReference>
<dbReference type="Pfam" id="PF17919">
    <property type="entry name" value="RT_RNaseH_2"/>
    <property type="match status" value="1"/>
</dbReference>
<dbReference type="Pfam" id="PF00078">
    <property type="entry name" value="RVT_1"/>
    <property type="match status" value="1"/>
</dbReference>